<dbReference type="STRING" id="1300350.Z948_1533"/>
<dbReference type="SUPFAM" id="SSF51905">
    <property type="entry name" value="FAD/NAD(P)-binding domain"/>
    <property type="match status" value="1"/>
</dbReference>
<dbReference type="AlphaFoldDB" id="A0A073ILG4"/>
<protein>
    <submittedName>
        <fullName evidence="3">FAD dependent oxidoreductase</fullName>
    </submittedName>
</protein>
<gene>
    <name evidence="3" type="ORF">DSW25_01225</name>
</gene>
<dbReference type="Gene3D" id="3.50.50.60">
    <property type="entry name" value="FAD/NAD(P)-binding domain"/>
    <property type="match status" value="1"/>
</dbReference>
<feature type="domain" description="FAD dependent oxidoreductase" evidence="2">
    <location>
        <begin position="39"/>
        <end position="399"/>
    </location>
</feature>
<reference evidence="3 4" key="1">
    <citation type="submission" date="2014-01" db="EMBL/GenBank/DDBJ databases">
        <title>Sulfitobacter donghicola JCM 14565 Genome Sequencing.</title>
        <authorList>
            <person name="Lai Q."/>
            <person name="Hong Z."/>
        </authorList>
    </citation>
    <scope>NUCLEOTIDE SEQUENCE [LARGE SCALE GENOMIC DNA]</scope>
    <source>
        <strain evidence="3 4">JCM 14565</strain>
    </source>
</reference>
<keyword evidence="1" id="KW-0560">Oxidoreductase</keyword>
<sequence length="442" mass="48268">MRRLFNEYAYGEGPRETCWWDETCDIRAMPTLGSSGSTDVAIIGAGFTGLTAALHLARAGINVTVLEAKTIGWGASGRNGGFCCLGGSMASDQALDRRFGRSGRIEMRRTELAAVEFVDDIITQNQWNVDRHSKGETVLAHRQKHMDGLKHHAQTVAENYGVPSYLHGASDLAELGMAGPFYGGMTVEAGFALNPRKYLSELAGAAISAGAKIFESSTVAKLEKLPNGWSLGVNGFALHADRVIIGTNGYSSEDVPRWLAGRYMPSQSNVIVTRPLTEAEVGESGWTTDQMSFDTRNLLHYFRLLPDRRMLFGMRGGLKTGAKAEDRMRSRIRKDFGQMFPAFREIPAQHAWSGMVCLSRSLLPFVGAVPQCEGLFAGMCYHGNGIAMGSYSGALLAQLAQHKKPDAIYPKAMQEPLPKFELGRWRRAMMPIAYAALGLADC</sequence>
<evidence type="ECO:0000256" key="1">
    <source>
        <dbReference type="ARBA" id="ARBA00023002"/>
    </source>
</evidence>
<dbReference type="InterPro" id="IPR006076">
    <property type="entry name" value="FAD-dep_OxRdtase"/>
</dbReference>
<evidence type="ECO:0000313" key="4">
    <source>
        <dbReference type="Proteomes" id="UP000027734"/>
    </source>
</evidence>
<dbReference type="Gene3D" id="3.30.9.10">
    <property type="entry name" value="D-Amino Acid Oxidase, subunit A, domain 2"/>
    <property type="match status" value="1"/>
</dbReference>
<dbReference type="Pfam" id="PF01266">
    <property type="entry name" value="DAO"/>
    <property type="match status" value="1"/>
</dbReference>
<dbReference type="eggNOG" id="COG0665">
    <property type="taxonomic scope" value="Bacteria"/>
</dbReference>
<dbReference type="GO" id="GO:0005737">
    <property type="term" value="C:cytoplasm"/>
    <property type="evidence" value="ECO:0007669"/>
    <property type="project" value="TreeGrafter"/>
</dbReference>
<dbReference type="PANTHER" id="PTHR13847:SF281">
    <property type="entry name" value="FAD DEPENDENT OXIDOREDUCTASE DOMAIN-CONTAINING PROTEIN"/>
    <property type="match status" value="1"/>
</dbReference>
<dbReference type="Proteomes" id="UP000027734">
    <property type="component" value="Unassembled WGS sequence"/>
</dbReference>
<comment type="caution">
    <text evidence="3">The sequence shown here is derived from an EMBL/GenBank/DDBJ whole genome shotgun (WGS) entry which is preliminary data.</text>
</comment>
<dbReference type="RefSeq" id="WP_025058942.1">
    <property type="nucleotide sequence ID" value="NZ_JAMC01000001.1"/>
</dbReference>
<dbReference type="PANTHER" id="PTHR13847">
    <property type="entry name" value="SARCOSINE DEHYDROGENASE-RELATED"/>
    <property type="match status" value="1"/>
</dbReference>
<dbReference type="InterPro" id="IPR036188">
    <property type="entry name" value="FAD/NAD-bd_sf"/>
</dbReference>
<dbReference type="GO" id="GO:0016491">
    <property type="term" value="F:oxidoreductase activity"/>
    <property type="evidence" value="ECO:0007669"/>
    <property type="project" value="UniProtKB-KW"/>
</dbReference>
<evidence type="ECO:0000313" key="3">
    <source>
        <dbReference type="EMBL" id="KEJ90564.1"/>
    </source>
</evidence>
<evidence type="ECO:0000259" key="2">
    <source>
        <dbReference type="Pfam" id="PF01266"/>
    </source>
</evidence>
<dbReference type="OrthoDB" id="9806601at2"/>
<proteinExistence type="predicted"/>
<keyword evidence="4" id="KW-1185">Reference proteome</keyword>
<accession>A0A073ILG4</accession>
<dbReference type="EMBL" id="JAMC01000001">
    <property type="protein sequence ID" value="KEJ90564.1"/>
    <property type="molecule type" value="Genomic_DNA"/>
</dbReference>
<name>A0A073ILG4_9RHOB</name>
<organism evidence="3 4">
    <name type="scientific">Sulfitobacter donghicola DSW-25 = KCTC 12864 = JCM 14565</name>
    <dbReference type="NCBI Taxonomy" id="1300350"/>
    <lineage>
        <taxon>Bacteria</taxon>
        <taxon>Pseudomonadati</taxon>
        <taxon>Pseudomonadota</taxon>
        <taxon>Alphaproteobacteria</taxon>
        <taxon>Rhodobacterales</taxon>
        <taxon>Roseobacteraceae</taxon>
        <taxon>Sulfitobacter</taxon>
    </lineage>
</organism>